<comment type="catalytic activity">
    <reaction evidence="8">
        <text>1-octadecanoyl-2-(4Z,7Z,10Z,13Z,16Z,19Z-docosahexaenoyl)-sn-glycerol + H2O = 2-(4Z,7Z,10Z,13Z,16Z,19Z-docosahexaenoyl)-glycerol + octadecanoate + H(+)</text>
        <dbReference type="Rhea" id="RHEA:77107"/>
        <dbReference type="ChEBI" id="CHEBI:15377"/>
        <dbReference type="ChEBI" id="CHEBI:15378"/>
        <dbReference type="ChEBI" id="CHEBI:25629"/>
        <dbReference type="ChEBI" id="CHEBI:77129"/>
        <dbReference type="ChEBI" id="CHEBI:186738"/>
    </reaction>
</comment>
<feature type="domain" description="AB hydrolase-1" evidence="12">
    <location>
        <begin position="19"/>
        <end position="264"/>
    </location>
</feature>
<comment type="catalytic activity">
    <reaction evidence="10">
        <text>1-octadecanoyl-2-(9Z-octadecenoyl)-sn-glycerol + H2O = 2-(9Z-octadecenoyl)-glycerol + octadecanoate + H(+)</text>
        <dbReference type="Rhea" id="RHEA:77103"/>
        <dbReference type="ChEBI" id="CHEBI:15377"/>
        <dbReference type="ChEBI" id="CHEBI:15378"/>
        <dbReference type="ChEBI" id="CHEBI:25629"/>
        <dbReference type="ChEBI" id="CHEBI:73990"/>
        <dbReference type="ChEBI" id="CHEBI:75468"/>
    </reaction>
</comment>
<comment type="catalytic activity">
    <reaction evidence="5">
        <text>a 1,2-diacyl-sn-glycerol + H2O = a 2-acylglycerol + a fatty acid + H(+)</text>
        <dbReference type="Rhea" id="RHEA:33275"/>
        <dbReference type="ChEBI" id="CHEBI:15377"/>
        <dbReference type="ChEBI" id="CHEBI:15378"/>
        <dbReference type="ChEBI" id="CHEBI:17389"/>
        <dbReference type="ChEBI" id="CHEBI:17815"/>
        <dbReference type="ChEBI" id="CHEBI:28868"/>
        <dbReference type="EC" id="3.1.1.116"/>
    </reaction>
</comment>
<dbReference type="AlphaFoldDB" id="A0A8T0E913"/>
<sequence length="286" mass="32899">MRLAYDLHLPPGDIEKNLPPVILLHGMLDSRKTWKFIAPKIAKQTGRKVYAVDARNHGESPWSDEFTFDILAEDLDSFLTQHNIRKATLVGHSMGGRTSLTLSLKKPERVEKLVVEDMHTKNFRPTEKSPIMHLLRILRESIESIPSDMEEDEVKQAMMQFMEPLLGRNNNSKLARVKIDMSMLPLKKHNGTYAWQTNLNALETFLTTEKIRQHVQGIYLGDALFIYGTKSFFKVDKDPRILECFPRSIKLGIEGGSHLIHFEDPKRFVYEVTNFINGCSDVKSKY</sequence>
<dbReference type="InterPro" id="IPR000639">
    <property type="entry name" value="Epox_hydrolase-like"/>
</dbReference>
<dbReference type="PANTHER" id="PTHR46118:SF4">
    <property type="entry name" value="PROTEIN ABHD11"/>
    <property type="match status" value="1"/>
</dbReference>
<evidence type="ECO:0000256" key="8">
    <source>
        <dbReference type="ARBA" id="ARBA00048283"/>
    </source>
</evidence>
<evidence type="ECO:0000256" key="7">
    <source>
        <dbReference type="ARBA" id="ARBA00044064"/>
    </source>
</evidence>
<comment type="catalytic activity">
    <reaction evidence="6">
        <text>a 1,3-diacyl-sn-glycerol + H2O = a 1-acyl-sn-glycerol + a fatty acid + H(+)</text>
        <dbReference type="Rhea" id="RHEA:38503"/>
        <dbReference type="ChEBI" id="CHEBI:15377"/>
        <dbReference type="ChEBI" id="CHEBI:15378"/>
        <dbReference type="ChEBI" id="CHEBI:28868"/>
        <dbReference type="ChEBI" id="CHEBI:64683"/>
        <dbReference type="ChEBI" id="CHEBI:77272"/>
    </reaction>
</comment>
<evidence type="ECO:0000256" key="1">
    <source>
        <dbReference type="ARBA" id="ARBA00008645"/>
    </source>
</evidence>
<dbReference type="InterPro" id="IPR029058">
    <property type="entry name" value="AB_hydrolase_fold"/>
</dbReference>
<keyword evidence="2" id="KW-0378">Hydrolase</keyword>
<reference evidence="13" key="2">
    <citation type="submission" date="2020-06" db="EMBL/GenBank/DDBJ databases">
        <authorList>
            <person name="Sheffer M."/>
        </authorList>
    </citation>
    <scope>NUCLEOTIDE SEQUENCE</scope>
</reference>
<evidence type="ECO:0000256" key="5">
    <source>
        <dbReference type="ARBA" id="ARBA00043667"/>
    </source>
</evidence>
<evidence type="ECO:0000259" key="12">
    <source>
        <dbReference type="Pfam" id="PF00561"/>
    </source>
</evidence>
<dbReference type="EC" id="3.1.1.116" evidence="3"/>
<reference evidence="13" key="1">
    <citation type="journal article" date="2020" name="bioRxiv">
        <title>Chromosome-level reference genome of the European wasp spider Argiope bruennichi: a resource for studies on range expansion and evolutionary adaptation.</title>
        <authorList>
            <person name="Sheffer M.M."/>
            <person name="Hoppe A."/>
            <person name="Krehenwinkel H."/>
            <person name="Uhl G."/>
            <person name="Kuss A.W."/>
            <person name="Jensen L."/>
            <person name="Jensen C."/>
            <person name="Gillespie R.G."/>
            <person name="Hoff K.J."/>
            <person name="Prost S."/>
        </authorList>
    </citation>
    <scope>NUCLEOTIDE SEQUENCE</scope>
</reference>
<evidence type="ECO:0000256" key="6">
    <source>
        <dbReference type="ARBA" id="ARBA00043742"/>
    </source>
</evidence>
<comment type="caution">
    <text evidence="13">The sequence shown here is derived from an EMBL/GenBank/DDBJ whole genome shotgun (WGS) entry which is preliminary data.</text>
</comment>
<organism evidence="13 14">
    <name type="scientific">Argiope bruennichi</name>
    <name type="common">Wasp spider</name>
    <name type="synonym">Aranea bruennichi</name>
    <dbReference type="NCBI Taxonomy" id="94029"/>
    <lineage>
        <taxon>Eukaryota</taxon>
        <taxon>Metazoa</taxon>
        <taxon>Ecdysozoa</taxon>
        <taxon>Arthropoda</taxon>
        <taxon>Chelicerata</taxon>
        <taxon>Arachnida</taxon>
        <taxon>Araneae</taxon>
        <taxon>Araneomorphae</taxon>
        <taxon>Entelegynae</taxon>
        <taxon>Araneoidea</taxon>
        <taxon>Araneidae</taxon>
        <taxon>Argiope</taxon>
    </lineage>
</organism>
<dbReference type="GO" id="GO:0052689">
    <property type="term" value="F:carboxylic ester hydrolase activity"/>
    <property type="evidence" value="ECO:0007669"/>
    <property type="project" value="TreeGrafter"/>
</dbReference>
<dbReference type="PRINTS" id="PR00412">
    <property type="entry name" value="EPOXHYDRLASE"/>
</dbReference>
<evidence type="ECO:0000256" key="10">
    <source>
        <dbReference type="ARBA" id="ARBA00048513"/>
    </source>
</evidence>
<evidence type="ECO:0000256" key="2">
    <source>
        <dbReference type="ARBA" id="ARBA00022801"/>
    </source>
</evidence>
<proteinExistence type="inferred from homology"/>
<comment type="similarity">
    <text evidence="1">Belongs to the AB hydrolase superfamily.</text>
</comment>
<evidence type="ECO:0000256" key="3">
    <source>
        <dbReference type="ARBA" id="ARBA00026104"/>
    </source>
</evidence>
<dbReference type="Pfam" id="PF00561">
    <property type="entry name" value="Abhydrolase_1"/>
    <property type="match status" value="1"/>
</dbReference>
<keyword evidence="14" id="KW-1185">Reference proteome</keyword>
<accession>A0A8T0E913</accession>
<dbReference type="GO" id="GO:0005739">
    <property type="term" value="C:mitochondrion"/>
    <property type="evidence" value="ECO:0007669"/>
    <property type="project" value="TreeGrafter"/>
</dbReference>
<evidence type="ECO:0000256" key="9">
    <source>
        <dbReference type="ARBA" id="ARBA00048504"/>
    </source>
</evidence>
<evidence type="ECO:0000256" key="4">
    <source>
        <dbReference type="ARBA" id="ARBA00042703"/>
    </source>
</evidence>
<dbReference type="PANTHER" id="PTHR46118">
    <property type="entry name" value="PROTEIN ABHD11"/>
    <property type="match status" value="1"/>
</dbReference>
<gene>
    <name evidence="13" type="ORF">HNY73_020833</name>
</gene>
<dbReference type="SUPFAM" id="SSF53474">
    <property type="entry name" value="alpha/beta-Hydrolases"/>
    <property type="match status" value="1"/>
</dbReference>
<name>A0A8T0E913_ARGBR</name>
<comment type="catalytic activity">
    <reaction evidence="11">
        <text>1-octadecanoyl-2-(5Z,8Z,11Z,14Z-eicosatetraenoyl)-sn-glycerol + H2O = 2-(5Z,8Z,11Z,14Z-eicosatetraenoyl)-glycerol + octadecanoate + H(+)</text>
        <dbReference type="Rhea" id="RHEA:38507"/>
        <dbReference type="ChEBI" id="CHEBI:15377"/>
        <dbReference type="ChEBI" id="CHEBI:15378"/>
        <dbReference type="ChEBI" id="CHEBI:25629"/>
        <dbReference type="ChEBI" id="CHEBI:52392"/>
        <dbReference type="ChEBI" id="CHEBI:75728"/>
    </reaction>
</comment>
<protein>
    <recommendedName>
        <fullName evidence="7">sn-1-specific diacylglycerol lipase ABHD11</fullName>
        <ecNumber evidence="3">3.1.1.116</ecNumber>
    </recommendedName>
    <alternativeName>
        <fullName evidence="4">Alpha/beta hydrolase domain-containing protein 11</fullName>
    </alternativeName>
</protein>
<dbReference type="Proteomes" id="UP000807504">
    <property type="component" value="Unassembled WGS sequence"/>
</dbReference>
<dbReference type="PRINTS" id="PR00111">
    <property type="entry name" value="ABHYDROLASE"/>
</dbReference>
<dbReference type="EMBL" id="JABXBU010002230">
    <property type="protein sequence ID" value="KAF8767964.1"/>
    <property type="molecule type" value="Genomic_DNA"/>
</dbReference>
<evidence type="ECO:0000256" key="11">
    <source>
        <dbReference type="ARBA" id="ARBA00048919"/>
    </source>
</evidence>
<dbReference type="InterPro" id="IPR000073">
    <property type="entry name" value="AB_hydrolase_1"/>
</dbReference>
<dbReference type="Gene3D" id="3.40.50.1820">
    <property type="entry name" value="alpha/beta hydrolase"/>
    <property type="match status" value="1"/>
</dbReference>
<comment type="catalytic activity">
    <reaction evidence="9">
        <text>1,2-didecanoylglycerol + H2O = decanoylglycerol + decanoate + H(+)</text>
        <dbReference type="Rhea" id="RHEA:48596"/>
        <dbReference type="ChEBI" id="CHEBI:11152"/>
        <dbReference type="ChEBI" id="CHEBI:15377"/>
        <dbReference type="ChEBI" id="CHEBI:15378"/>
        <dbReference type="ChEBI" id="CHEBI:27689"/>
        <dbReference type="ChEBI" id="CHEBI:90605"/>
    </reaction>
</comment>
<evidence type="ECO:0000313" key="13">
    <source>
        <dbReference type="EMBL" id="KAF8767964.1"/>
    </source>
</evidence>
<evidence type="ECO:0000313" key="14">
    <source>
        <dbReference type="Proteomes" id="UP000807504"/>
    </source>
</evidence>